<dbReference type="GO" id="GO:0032366">
    <property type="term" value="P:intracellular sterol transport"/>
    <property type="evidence" value="ECO:0007669"/>
    <property type="project" value="TreeGrafter"/>
</dbReference>
<dbReference type="GO" id="GO:0032934">
    <property type="term" value="F:sterol binding"/>
    <property type="evidence" value="ECO:0007669"/>
    <property type="project" value="TreeGrafter"/>
</dbReference>
<keyword evidence="1" id="KW-1133">Transmembrane helix</keyword>
<organism evidence="3 4">
    <name type="scientific">Aromia moschata</name>
    <dbReference type="NCBI Taxonomy" id="1265417"/>
    <lineage>
        <taxon>Eukaryota</taxon>
        <taxon>Metazoa</taxon>
        <taxon>Ecdysozoa</taxon>
        <taxon>Arthropoda</taxon>
        <taxon>Hexapoda</taxon>
        <taxon>Insecta</taxon>
        <taxon>Pterygota</taxon>
        <taxon>Neoptera</taxon>
        <taxon>Endopterygota</taxon>
        <taxon>Coleoptera</taxon>
        <taxon>Polyphaga</taxon>
        <taxon>Cucujiformia</taxon>
        <taxon>Chrysomeloidea</taxon>
        <taxon>Cerambycidae</taxon>
        <taxon>Cerambycinae</taxon>
        <taxon>Callichromatini</taxon>
        <taxon>Aromia</taxon>
    </lineage>
</organism>
<dbReference type="GO" id="GO:0120015">
    <property type="term" value="F:sterol transfer activity"/>
    <property type="evidence" value="ECO:0007669"/>
    <property type="project" value="TreeGrafter"/>
</dbReference>
<dbReference type="PANTHER" id="PTHR23319">
    <property type="entry name" value="GRAM DOMAIN CONTAINING 1B, ISOFORM E"/>
    <property type="match status" value="1"/>
</dbReference>
<keyword evidence="4" id="KW-1185">Reference proteome</keyword>
<gene>
    <name evidence="3" type="ORF">NQ318_004594</name>
</gene>
<evidence type="ECO:0000313" key="3">
    <source>
        <dbReference type="EMBL" id="KAJ8940895.1"/>
    </source>
</evidence>
<dbReference type="GO" id="GO:0005789">
    <property type="term" value="C:endoplasmic reticulum membrane"/>
    <property type="evidence" value="ECO:0007669"/>
    <property type="project" value="TreeGrafter"/>
</dbReference>
<evidence type="ECO:0000313" key="4">
    <source>
        <dbReference type="Proteomes" id="UP001162162"/>
    </source>
</evidence>
<sequence>MEPSGIQTGLKLNKSRGRVQSTETQIAKSYIGDGDSKTSKATLDLDPYNNDPKVMKKERVGHMEKNAWEPGSVMRRKQTRDSGEEILIPILSVEKITKEKTAKILPNAIGITTCESTRYVFGSLISRDNTLKYVTKVWEKVKSETPLIVDDELMEDVFNESEQDESGVDSSYPSNDIQYKGQQNDRQTAPKVIVETKSYFIRIPKIPRIMKLPRPGLVLTATTVLLIILYLTATILLYRINQIEHRYSQALHGLSHADSNIIYPDLLKWQAELHSKTNDAVYGYIDSNLVEIAKIRQSLEKLSSLLVTKEDPLKASFPERNII</sequence>
<dbReference type="PANTHER" id="PTHR23319:SF13">
    <property type="entry name" value="GRAM DOMAIN-CONTAINING PROTEIN"/>
    <property type="match status" value="1"/>
</dbReference>
<dbReference type="InterPro" id="IPR004182">
    <property type="entry name" value="GRAM"/>
</dbReference>
<dbReference type="InterPro" id="IPR011993">
    <property type="entry name" value="PH-like_dom_sf"/>
</dbReference>
<dbReference type="AlphaFoldDB" id="A0AAV8XQR6"/>
<accession>A0AAV8XQR6</accession>
<dbReference type="Pfam" id="PF02893">
    <property type="entry name" value="GRAM"/>
    <property type="match status" value="1"/>
</dbReference>
<keyword evidence="1" id="KW-0812">Transmembrane</keyword>
<feature type="transmembrane region" description="Helical" evidence="1">
    <location>
        <begin position="217"/>
        <end position="238"/>
    </location>
</feature>
<evidence type="ECO:0000259" key="2">
    <source>
        <dbReference type="Pfam" id="PF02893"/>
    </source>
</evidence>
<protein>
    <recommendedName>
        <fullName evidence="2">GRAM domain-containing protein</fullName>
    </recommendedName>
</protein>
<dbReference type="GO" id="GO:0140268">
    <property type="term" value="C:endoplasmic reticulum-plasma membrane contact site"/>
    <property type="evidence" value="ECO:0007669"/>
    <property type="project" value="TreeGrafter"/>
</dbReference>
<keyword evidence="1" id="KW-0472">Membrane</keyword>
<evidence type="ECO:0000256" key="1">
    <source>
        <dbReference type="SAM" id="Phobius"/>
    </source>
</evidence>
<name>A0AAV8XQR6_9CUCU</name>
<proteinExistence type="predicted"/>
<dbReference type="Proteomes" id="UP001162162">
    <property type="component" value="Unassembled WGS sequence"/>
</dbReference>
<feature type="domain" description="GRAM" evidence="2">
    <location>
        <begin position="84"/>
        <end position="142"/>
    </location>
</feature>
<dbReference type="GO" id="GO:0005886">
    <property type="term" value="C:plasma membrane"/>
    <property type="evidence" value="ECO:0007669"/>
    <property type="project" value="TreeGrafter"/>
</dbReference>
<dbReference type="EMBL" id="JAPWTK010000403">
    <property type="protein sequence ID" value="KAJ8940895.1"/>
    <property type="molecule type" value="Genomic_DNA"/>
</dbReference>
<dbReference type="Gene3D" id="2.30.29.30">
    <property type="entry name" value="Pleckstrin-homology domain (PH domain)/Phosphotyrosine-binding domain (PTB)"/>
    <property type="match status" value="1"/>
</dbReference>
<dbReference type="InterPro" id="IPR051482">
    <property type="entry name" value="Cholesterol_transport"/>
</dbReference>
<reference evidence="3" key="1">
    <citation type="journal article" date="2023" name="Insect Mol. Biol.">
        <title>Genome sequencing provides insights into the evolution of gene families encoding plant cell wall-degrading enzymes in longhorned beetles.</title>
        <authorList>
            <person name="Shin N.R."/>
            <person name="Okamura Y."/>
            <person name="Kirsch R."/>
            <person name="Pauchet Y."/>
        </authorList>
    </citation>
    <scope>NUCLEOTIDE SEQUENCE</scope>
    <source>
        <strain evidence="3">AMC_N1</strain>
    </source>
</reference>
<comment type="caution">
    <text evidence="3">The sequence shown here is derived from an EMBL/GenBank/DDBJ whole genome shotgun (WGS) entry which is preliminary data.</text>
</comment>